<accession>I0AH76</accession>
<dbReference type="RefSeq" id="WP_014559491.1">
    <property type="nucleotide sequence ID" value="NC_017464.1"/>
</dbReference>
<sequence length="118" mass="13174">MPICPNCKYEYVKGIKKCPDCGAELVDELPPEFILNEADWVVVYTTAFDYEAEMLKGNLESAGISATILSQKDSNFPTPGDLSIIKLLVKKEDAESAVTFLNEFKKSLESENEEDETE</sequence>
<dbReference type="eggNOG" id="COG2260">
    <property type="taxonomic scope" value="Bacteria"/>
</dbReference>
<gene>
    <name evidence="1" type="ordered locus">IALB_0621</name>
</gene>
<protein>
    <recommendedName>
        <fullName evidence="3">DUF2007 domain-containing protein</fullName>
    </recommendedName>
</protein>
<dbReference type="Proteomes" id="UP000007394">
    <property type="component" value="Chromosome"/>
</dbReference>
<keyword evidence="2" id="KW-1185">Reference proteome</keyword>
<name>I0AH76_IGNAJ</name>
<dbReference type="STRING" id="945713.IALB_0621"/>
<proteinExistence type="predicted"/>
<evidence type="ECO:0008006" key="3">
    <source>
        <dbReference type="Google" id="ProtNLM"/>
    </source>
</evidence>
<dbReference type="EMBL" id="CP003418">
    <property type="protein sequence ID" value="AFH48333.1"/>
    <property type="molecule type" value="Genomic_DNA"/>
</dbReference>
<organism evidence="1 2">
    <name type="scientific">Ignavibacterium album (strain DSM 19864 / JCM 16511 / NBRC 101810 / Mat9-16)</name>
    <dbReference type="NCBI Taxonomy" id="945713"/>
    <lineage>
        <taxon>Bacteria</taxon>
        <taxon>Pseudomonadati</taxon>
        <taxon>Ignavibacteriota</taxon>
        <taxon>Ignavibacteria</taxon>
        <taxon>Ignavibacteriales</taxon>
        <taxon>Ignavibacteriaceae</taxon>
        <taxon>Ignavibacterium</taxon>
    </lineage>
</organism>
<reference evidence="1 2" key="1">
    <citation type="journal article" date="2012" name="Front. Microbiol.">
        <title>Complete genome of Ignavibacterium album, a metabolically versatile, flagellated, facultative anaerobe from the phylum Chlorobi.</title>
        <authorList>
            <person name="Liu Z."/>
            <person name="Frigaard N.-U."/>
            <person name="Vogl K."/>
            <person name="Iino T."/>
            <person name="Ohkuma M."/>
            <person name="Overmann J."/>
            <person name="Bryant D.A."/>
        </authorList>
    </citation>
    <scope>NUCLEOTIDE SEQUENCE [LARGE SCALE GENOMIC DNA]</scope>
    <source>
        <strain evidence="2">DSM 19864 / JCM 16511 / NBRC 101810 / Mat9-16</strain>
    </source>
</reference>
<evidence type="ECO:0000313" key="2">
    <source>
        <dbReference type="Proteomes" id="UP000007394"/>
    </source>
</evidence>
<dbReference type="KEGG" id="ial:IALB_0621"/>
<dbReference type="AlphaFoldDB" id="I0AH76"/>
<evidence type="ECO:0000313" key="1">
    <source>
        <dbReference type="EMBL" id="AFH48333.1"/>
    </source>
</evidence>
<dbReference type="OrthoDB" id="1467917at2"/>
<dbReference type="HOGENOM" id="CLU_1999404_0_0_10"/>